<evidence type="ECO:0000313" key="2">
    <source>
        <dbReference type="Proteomes" id="UP000003295"/>
    </source>
</evidence>
<evidence type="ECO:0000313" key="1">
    <source>
        <dbReference type="EMBL" id="EEP43669.1"/>
    </source>
</evidence>
<dbReference type="Proteomes" id="UP000003295">
    <property type="component" value="Unassembled WGS sequence"/>
</dbReference>
<protein>
    <submittedName>
        <fullName evidence="1">Uncharacterized protein</fullName>
    </submittedName>
</protein>
<comment type="caution">
    <text evidence="1">The sequence shown here is derived from an EMBL/GenBank/DDBJ whole genome shotgun (WGS) entry which is preliminary data.</text>
</comment>
<name>C4FBX0_9ACTN</name>
<gene>
    <name evidence="1" type="ORF">COLINT_03584</name>
</gene>
<accession>C4FBX0</accession>
<dbReference type="HOGENOM" id="CLU_2952467_0_0_11"/>
<dbReference type="AlphaFoldDB" id="C4FBX0"/>
<organism evidence="1 2">
    <name type="scientific">Collinsella intestinalis DSM 13280</name>
    <dbReference type="NCBI Taxonomy" id="521003"/>
    <lineage>
        <taxon>Bacteria</taxon>
        <taxon>Bacillati</taxon>
        <taxon>Actinomycetota</taxon>
        <taxon>Coriobacteriia</taxon>
        <taxon>Coriobacteriales</taxon>
        <taxon>Coriobacteriaceae</taxon>
        <taxon>Collinsella</taxon>
    </lineage>
</organism>
<reference evidence="1 2" key="1">
    <citation type="submission" date="2009-04" db="EMBL/GenBank/DDBJ databases">
        <authorList>
            <person name="Weinstock G."/>
            <person name="Sodergren E."/>
            <person name="Clifton S."/>
            <person name="Fulton L."/>
            <person name="Fulton B."/>
            <person name="Courtney L."/>
            <person name="Fronick C."/>
            <person name="Harrison M."/>
            <person name="Strong C."/>
            <person name="Farmer C."/>
            <person name="Delahaunty K."/>
            <person name="Markovic C."/>
            <person name="Hall O."/>
            <person name="Minx P."/>
            <person name="Tomlinson C."/>
            <person name="Mitreva M."/>
            <person name="Nelson J."/>
            <person name="Hou S."/>
            <person name="Wollam A."/>
            <person name="Pepin K.H."/>
            <person name="Johnson M."/>
            <person name="Bhonagiri V."/>
            <person name="Nash W.E."/>
            <person name="Warren W."/>
            <person name="Chinwalla A."/>
            <person name="Mardis E.R."/>
            <person name="Wilson R.K."/>
        </authorList>
    </citation>
    <scope>NUCLEOTIDE SEQUENCE [LARGE SCALE GENOMIC DNA]</scope>
    <source>
        <strain evidence="1 2">DSM 13280</strain>
    </source>
</reference>
<sequence length="59" mass="6928">MQNHLARWFFGAVGTQRRGLSDGIKSLKWDINNLKGYQVPFLIIRTRSNLLLKFFNIFS</sequence>
<proteinExistence type="predicted"/>
<dbReference type="EMBL" id="ABXH02000041">
    <property type="protein sequence ID" value="EEP43669.1"/>
    <property type="molecule type" value="Genomic_DNA"/>
</dbReference>